<keyword evidence="2" id="KW-0805">Transcription regulation</keyword>
<keyword evidence="11" id="KW-1185">Reference proteome</keyword>
<evidence type="ECO:0000256" key="1">
    <source>
        <dbReference type="ARBA" id="ARBA00004123"/>
    </source>
</evidence>
<dbReference type="PROSITE" id="PS51032">
    <property type="entry name" value="AP2_ERF"/>
    <property type="match status" value="1"/>
</dbReference>
<comment type="subcellular location">
    <subcellularLocation>
        <location evidence="1">Nucleus</location>
    </subcellularLocation>
</comment>
<dbReference type="GO" id="GO:0000976">
    <property type="term" value="F:transcription cis-regulatory region binding"/>
    <property type="evidence" value="ECO:0000318"/>
    <property type="project" value="GO_Central"/>
</dbReference>
<dbReference type="SMART" id="SM00380">
    <property type="entry name" value="AP2"/>
    <property type="match status" value="1"/>
</dbReference>
<feature type="region of interest" description="Disordered" evidence="7">
    <location>
        <begin position="129"/>
        <end position="150"/>
    </location>
</feature>
<organism evidence="10 11">
    <name type="scientific">Musa acuminata subsp. malaccensis</name>
    <name type="common">Wild banana</name>
    <name type="synonym">Musa malaccensis</name>
    <dbReference type="NCBI Taxonomy" id="214687"/>
    <lineage>
        <taxon>Eukaryota</taxon>
        <taxon>Viridiplantae</taxon>
        <taxon>Streptophyta</taxon>
        <taxon>Embryophyta</taxon>
        <taxon>Tracheophyta</taxon>
        <taxon>Spermatophyta</taxon>
        <taxon>Magnoliopsida</taxon>
        <taxon>Liliopsida</taxon>
        <taxon>Zingiberales</taxon>
        <taxon>Musaceae</taxon>
        <taxon>Musa</taxon>
    </lineage>
</organism>
<feature type="domain" description="AP2/ERF" evidence="8">
    <location>
        <begin position="70"/>
        <end position="127"/>
    </location>
</feature>
<dbReference type="PANTHER" id="PTHR31241:SF24">
    <property type="entry name" value="ETHYLENE-RESPONSIVE TRANSCRIPTION FACTOR ABI4"/>
    <property type="match status" value="1"/>
</dbReference>
<evidence type="ECO:0000256" key="5">
    <source>
        <dbReference type="ARBA" id="ARBA00023242"/>
    </source>
</evidence>
<dbReference type="CDD" id="cd00018">
    <property type="entry name" value="AP2"/>
    <property type="match status" value="1"/>
</dbReference>
<dbReference type="InterPro" id="IPR001471">
    <property type="entry name" value="AP2/ERF_dom"/>
</dbReference>
<evidence type="ECO:0000313" key="11">
    <source>
        <dbReference type="Proteomes" id="UP000012960"/>
    </source>
</evidence>
<dbReference type="KEGG" id="mus:103984392"/>
<dbReference type="OMA" id="NRTTCEE"/>
<feature type="compositionally biased region" description="Low complexity" evidence="7">
    <location>
        <begin position="18"/>
        <end position="53"/>
    </location>
</feature>
<evidence type="ECO:0000313" key="10">
    <source>
        <dbReference type="EnsemblPlants" id="Ma05_p07160.1"/>
    </source>
</evidence>
<dbReference type="EnsemblPlants" id="Ma05_t07160.1">
    <property type="protein sequence ID" value="Ma05_p07160.1"/>
    <property type="gene ID" value="Ma05_g07160"/>
</dbReference>
<evidence type="ECO:0000313" key="9">
    <source>
        <dbReference type="EMBL" id="CAG1837772.1"/>
    </source>
</evidence>
<proteinExistence type="inferred from homology"/>
<dbReference type="GO" id="GO:0005634">
    <property type="term" value="C:nucleus"/>
    <property type="evidence" value="ECO:0000318"/>
    <property type="project" value="GO_Central"/>
</dbReference>
<name>A0A804J1V2_MUSAM</name>
<keyword evidence="5" id="KW-0539">Nucleus</keyword>
<comment type="similarity">
    <text evidence="6">Belongs to the AP2/ERF transcription factor family. ERF subfamily.</text>
</comment>
<dbReference type="FunFam" id="3.30.730.10:FF:000001">
    <property type="entry name" value="Ethylene-responsive transcription factor 2"/>
    <property type="match status" value="1"/>
</dbReference>
<dbReference type="Proteomes" id="UP000012960">
    <property type="component" value="Unplaced"/>
</dbReference>
<dbReference type="AlphaFoldDB" id="A0A804J1V2"/>
<keyword evidence="3" id="KW-0238">DNA-binding</keyword>
<evidence type="ECO:0000256" key="6">
    <source>
        <dbReference type="ARBA" id="ARBA00024343"/>
    </source>
</evidence>
<dbReference type="OrthoDB" id="1938645at2759"/>
<accession>A0A804J1V2</accession>
<reference evidence="10" key="2">
    <citation type="submission" date="2021-05" db="UniProtKB">
        <authorList>
            <consortium name="EnsemblPlants"/>
        </authorList>
    </citation>
    <scope>IDENTIFICATION</scope>
    <source>
        <strain evidence="10">subsp. malaccensis</strain>
    </source>
</reference>
<dbReference type="SUPFAM" id="SSF54171">
    <property type="entry name" value="DNA-binding domain"/>
    <property type="match status" value="1"/>
</dbReference>
<dbReference type="InterPro" id="IPR036955">
    <property type="entry name" value="AP2/ERF_dom_sf"/>
</dbReference>
<sequence>MDHQLHSPIEQHQLSFQSSSSTTSDNSNSSTNTTSSAAAAATVVGDAAAAAAGPSRRGKGKGGPENGKFRYRGVRQRSWGKWVAEIREPRKRTRKWLGTFSTAEDAAKAYDRAALILYGPRAQLNLQTSSSAAATGHHSNSTTAASSATTTLRPLLPRPSVFPFPIPPPAGASTSYNYPPPFLYANMTDSTIMAPGPPMEPPSVEVGALGTAPGPVVASGPSSLGFSDPAMEEISSLAGSVSSSLSLSCPPVMTTESMGSAPLVSSPLWPYDDYDVAASCLWDETDPFFFDI</sequence>
<gene>
    <name evidence="9" type="ORF">GSMUA_259490.1</name>
</gene>
<evidence type="ECO:0000259" key="8">
    <source>
        <dbReference type="PROSITE" id="PS51032"/>
    </source>
</evidence>
<dbReference type="PRINTS" id="PR00367">
    <property type="entry name" value="ETHRSPELEMNT"/>
</dbReference>
<evidence type="ECO:0000256" key="2">
    <source>
        <dbReference type="ARBA" id="ARBA00023015"/>
    </source>
</evidence>
<evidence type="ECO:0000256" key="7">
    <source>
        <dbReference type="SAM" id="MobiDB-lite"/>
    </source>
</evidence>
<feature type="region of interest" description="Disordered" evidence="7">
    <location>
        <begin position="1"/>
        <end position="72"/>
    </location>
</feature>
<dbReference type="GO" id="GO:0003700">
    <property type="term" value="F:DNA-binding transcription factor activity"/>
    <property type="evidence" value="ECO:0000318"/>
    <property type="project" value="GO_Central"/>
</dbReference>
<protein>
    <submittedName>
        <fullName evidence="9">(wild Malaysian banana) hypothetical protein</fullName>
    </submittedName>
</protein>
<keyword evidence="4" id="KW-0804">Transcription</keyword>
<dbReference type="GO" id="GO:0006950">
    <property type="term" value="P:response to stress"/>
    <property type="evidence" value="ECO:0000318"/>
    <property type="project" value="GO_Central"/>
</dbReference>
<dbReference type="Gramene" id="Ma05_t07160.1">
    <property type="protein sequence ID" value="Ma05_p07160.1"/>
    <property type="gene ID" value="Ma05_g07160"/>
</dbReference>
<dbReference type="EMBL" id="HG996470">
    <property type="protein sequence ID" value="CAG1837772.1"/>
    <property type="molecule type" value="Genomic_DNA"/>
</dbReference>
<dbReference type="Pfam" id="PF00847">
    <property type="entry name" value="AP2"/>
    <property type="match status" value="1"/>
</dbReference>
<evidence type="ECO:0000256" key="4">
    <source>
        <dbReference type="ARBA" id="ARBA00023163"/>
    </source>
</evidence>
<dbReference type="GO" id="GO:0045893">
    <property type="term" value="P:positive regulation of DNA-templated transcription"/>
    <property type="evidence" value="ECO:0000318"/>
    <property type="project" value="GO_Central"/>
</dbReference>
<dbReference type="PANTHER" id="PTHR31241">
    <property type="entry name" value="DEHYDRATION-RESPONSIVE ELEMENT-BINDING PROTEIN 2C"/>
    <property type="match status" value="1"/>
</dbReference>
<evidence type="ECO:0000256" key="3">
    <source>
        <dbReference type="ARBA" id="ARBA00023125"/>
    </source>
</evidence>
<dbReference type="Gene3D" id="3.30.730.10">
    <property type="entry name" value="AP2/ERF domain"/>
    <property type="match status" value="1"/>
</dbReference>
<dbReference type="InterPro" id="IPR016177">
    <property type="entry name" value="DNA-bd_dom_sf"/>
</dbReference>
<reference evidence="9" key="1">
    <citation type="submission" date="2021-03" db="EMBL/GenBank/DDBJ databases">
        <authorList>
            <consortium name="Genoscope - CEA"/>
            <person name="William W."/>
        </authorList>
    </citation>
    <scope>NUCLEOTIDE SEQUENCE</scope>
    <source>
        <strain evidence="9">Doubled-haploid Pahang</strain>
    </source>
</reference>